<evidence type="ECO:0008006" key="3">
    <source>
        <dbReference type="Google" id="ProtNLM"/>
    </source>
</evidence>
<protein>
    <recommendedName>
        <fullName evidence="3">Helix-turn-helix domain-containing protein</fullName>
    </recommendedName>
</protein>
<reference evidence="1 2" key="1">
    <citation type="journal article" date="2014" name="Int. J. Syst. Evol. Microbiol.">
        <title>Jeotgalibaca dankookensis gen. nov., sp. nov., a member of the family Carnobacteriaceae, isolated from seujeot (Korean traditional food).</title>
        <authorList>
            <person name="Lee D.G."/>
            <person name="Trujillo M.E."/>
            <person name="Kang H."/>
            <person name="Ahn T.Y."/>
        </authorList>
    </citation>
    <scope>NUCLEOTIDE SEQUENCE [LARGE SCALE GENOMIC DNA]</scope>
    <source>
        <strain evidence="1 2">EX-07</strain>
    </source>
</reference>
<evidence type="ECO:0000313" key="1">
    <source>
        <dbReference type="EMBL" id="AQS52546.1"/>
    </source>
</evidence>
<keyword evidence="2" id="KW-1185">Reference proteome</keyword>
<accession>A0A1S6ILY6</accession>
<evidence type="ECO:0000313" key="2">
    <source>
        <dbReference type="Proteomes" id="UP000188993"/>
    </source>
</evidence>
<dbReference type="RefSeq" id="WP_021150162.1">
    <property type="nucleotide sequence ID" value="NZ_BBYN01000005.1"/>
</dbReference>
<dbReference type="STRING" id="708126.BW727_100136"/>
<sequence>MIPNKKPTMLTIRETAKTGILPEHALRLLLKAGKLPAIFVGKKAYINYEKLCEQLSQLDGSEKPEGDDVYGYPNGM</sequence>
<organism evidence="1 2">
    <name type="scientific">Jeotgalibaca dankookensis</name>
    <dbReference type="NCBI Taxonomy" id="708126"/>
    <lineage>
        <taxon>Bacteria</taxon>
        <taxon>Bacillati</taxon>
        <taxon>Bacillota</taxon>
        <taxon>Bacilli</taxon>
        <taxon>Lactobacillales</taxon>
        <taxon>Carnobacteriaceae</taxon>
        <taxon>Jeotgalibaca</taxon>
    </lineage>
</organism>
<proteinExistence type="predicted"/>
<dbReference type="KEGG" id="jda:BW727_100136"/>
<dbReference type="OrthoDB" id="1634422at2"/>
<name>A0A1S6ILY6_9LACT</name>
<dbReference type="AlphaFoldDB" id="A0A1S6ILY6"/>
<dbReference type="Proteomes" id="UP000188993">
    <property type="component" value="Chromosome"/>
</dbReference>
<gene>
    <name evidence="1" type="ORF">BW727_100136</name>
</gene>
<dbReference type="EMBL" id="CP019728">
    <property type="protein sequence ID" value="AQS52546.1"/>
    <property type="molecule type" value="Genomic_DNA"/>
</dbReference>